<dbReference type="Proteomes" id="UP000000547">
    <property type="component" value="Chromosome"/>
</dbReference>
<dbReference type="SUPFAM" id="SSF81901">
    <property type="entry name" value="HCP-like"/>
    <property type="match status" value="1"/>
</dbReference>
<dbReference type="Gene3D" id="1.25.40.10">
    <property type="entry name" value="Tetratricopeptide repeat domain"/>
    <property type="match status" value="1"/>
</dbReference>
<evidence type="ECO:0000313" key="2">
    <source>
        <dbReference type="EMBL" id="AAZ28049.1"/>
    </source>
</evidence>
<dbReference type="RefSeq" id="WP_011045008.1">
    <property type="nucleotide sequence ID" value="NC_003910.7"/>
</dbReference>
<name>Q47W95_COLP3</name>
<dbReference type="InterPro" id="IPR006597">
    <property type="entry name" value="Sel1-like"/>
</dbReference>
<gene>
    <name evidence="2" type="ordered locus">CPS_4277</name>
</gene>
<dbReference type="STRING" id="167879.CPS_4277"/>
<evidence type="ECO:0000256" key="1">
    <source>
        <dbReference type="SAM" id="Phobius"/>
    </source>
</evidence>
<evidence type="ECO:0000313" key="3">
    <source>
        <dbReference type="Proteomes" id="UP000000547"/>
    </source>
</evidence>
<feature type="transmembrane region" description="Helical" evidence="1">
    <location>
        <begin position="31"/>
        <end position="51"/>
    </location>
</feature>
<dbReference type="HOGENOM" id="CLU_902276_0_0_6"/>
<keyword evidence="1" id="KW-0472">Membrane</keyword>
<dbReference type="KEGG" id="cps:CPS_4277"/>
<dbReference type="SMART" id="SM00671">
    <property type="entry name" value="SEL1"/>
    <property type="match status" value="1"/>
</dbReference>
<proteinExistence type="predicted"/>
<dbReference type="Pfam" id="PF08238">
    <property type="entry name" value="Sel1"/>
    <property type="match status" value="1"/>
</dbReference>
<evidence type="ECO:0008006" key="4">
    <source>
        <dbReference type="Google" id="ProtNLM"/>
    </source>
</evidence>
<protein>
    <recommendedName>
        <fullName evidence="4">Sel1 domain protein repeat-containing protein</fullName>
    </recommendedName>
</protein>
<reference evidence="2" key="1">
    <citation type="journal article" date="2005" name="Proc. Natl. Acad. Sci. U.S.A.">
        <title>The psychrophilic lifestyle as revealed by the genome sequence of Colwellia psychrerythraea 34H through genomic and proteomic analyses.</title>
        <authorList>
            <person name="Methe B.A."/>
            <person name="Nelson K.E."/>
            <person name="Deming J.W."/>
            <person name="Momen B."/>
            <person name="Melamud E."/>
            <person name="Zhang X."/>
            <person name="Moult J."/>
            <person name="Madupu R."/>
            <person name="Nelson W.C."/>
            <person name="Dodson R.J."/>
            <person name="Brinkac L.M."/>
            <person name="Daugherty S.C."/>
            <person name="Durkin A.S."/>
            <person name="DeBoy R.T."/>
            <person name="Kolonay J.F."/>
            <person name="Sullivan S.A."/>
            <person name="Zhou L."/>
            <person name="Davidsen T.M."/>
            <person name="Wu M."/>
            <person name="Huston A.L."/>
            <person name="Lewis M."/>
            <person name="Weaver B."/>
            <person name="Weidman J.F."/>
            <person name="Khouri H."/>
            <person name="Utterback T.R."/>
            <person name="Feldblyum T.V."/>
            <person name="Fraser C.M."/>
        </authorList>
    </citation>
    <scope>NUCLEOTIDE SEQUENCE [LARGE SCALE GENOMIC DNA]</scope>
    <source>
        <strain evidence="2">34H</strain>
    </source>
</reference>
<keyword evidence="1" id="KW-0812">Transmembrane</keyword>
<sequence length="308" mass="35574">MDRVKKRNGVDNTVKAAIRLRPDNGWFNSQYFTVANVLKIVVFITLCFFIYQKSTQSQQEKDDSLLYLASPKVDDIYFLDFRILSDNLRPNEKYRIAKVVDITGDVVTLLYGNIFYLRQQSLKDSIRYGQLRYKDYFESKRYDLSLMQIKTMHDSGAIYMVKRPDKNMLFGNYVNDPKTELSTNLYIPGKRENLAGLSLLKSDYLEDNVEQAFERFSSSGQLGFAPGQVNLGQMYLNGNYIDKDLTQALYWFKQAALQSDKAGVLKYVIVCRQVSYCQEGDFYQELLDAGVNIKVREIDFTLSANEIG</sequence>
<dbReference type="InterPro" id="IPR011990">
    <property type="entry name" value="TPR-like_helical_dom_sf"/>
</dbReference>
<dbReference type="AlphaFoldDB" id="Q47W95"/>
<accession>Q47W95</accession>
<keyword evidence="1" id="KW-1133">Transmembrane helix</keyword>
<organism evidence="2 3">
    <name type="scientific">Colwellia psychrerythraea (strain 34H / ATCC BAA-681)</name>
    <name type="common">Vibrio psychroerythus</name>
    <dbReference type="NCBI Taxonomy" id="167879"/>
    <lineage>
        <taxon>Bacteria</taxon>
        <taxon>Pseudomonadati</taxon>
        <taxon>Pseudomonadota</taxon>
        <taxon>Gammaproteobacteria</taxon>
        <taxon>Alteromonadales</taxon>
        <taxon>Colwelliaceae</taxon>
        <taxon>Colwellia</taxon>
    </lineage>
</organism>
<dbReference type="EMBL" id="CP000083">
    <property type="protein sequence ID" value="AAZ28049.1"/>
    <property type="molecule type" value="Genomic_DNA"/>
</dbReference>